<keyword evidence="4" id="KW-1185">Reference proteome</keyword>
<keyword evidence="2" id="KW-0472">Membrane</keyword>
<dbReference type="AlphaFoldDB" id="A0A8J6DP42"/>
<evidence type="ECO:0000313" key="3">
    <source>
        <dbReference type="EMBL" id="KAG8513248.1"/>
    </source>
</evidence>
<reference evidence="3" key="1">
    <citation type="journal article" date="2021" name="Evol. Appl.">
        <title>The genome of the Pyrenean desman and the effects of bottlenecks and inbreeding on the genomic landscape of an endangered species.</title>
        <authorList>
            <person name="Escoda L."/>
            <person name="Castresana J."/>
        </authorList>
    </citation>
    <scope>NUCLEOTIDE SEQUENCE</scope>
    <source>
        <strain evidence="3">IBE-C5619</strain>
    </source>
</reference>
<name>A0A8J6DP42_GALPY</name>
<sequence length="110" mass="12059">MGTRAAAGPARRKVGVWAPSGRRDGRGRLTRRASQPSAREPRTLLLRSLGLLASGSDLRVLIFYKFGRPLTPIHCFLVNIKLSDMQVSVFGVTFTFVFCLSWPGPAWTAG</sequence>
<feature type="transmembrane region" description="Helical" evidence="2">
    <location>
        <begin position="85"/>
        <end position="104"/>
    </location>
</feature>
<proteinExistence type="predicted"/>
<evidence type="ECO:0000256" key="2">
    <source>
        <dbReference type="SAM" id="Phobius"/>
    </source>
</evidence>
<keyword evidence="2" id="KW-0812">Transmembrane</keyword>
<gene>
    <name evidence="3" type="ORF">J0S82_020571</name>
</gene>
<comment type="caution">
    <text evidence="3">The sequence shown here is derived from an EMBL/GenBank/DDBJ whole genome shotgun (WGS) entry which is preliminary data.</text>
</comment>
<dbReference type="EMBL" id="JAGFMF010011770">
    <property type="protein sequence ID" value="KAG8513248.1"/>
    <property type="molecule type" value="Genomic_DNA"/>
</dbReference>
<protein>
    <submittedName>
        <fullName evidence="3">Uncharacterized protein</fullName>
    </submittedName>
</protein>
<feature type="region of interest" description="Disordered" evidence="1">
    <location>
        <begin position="1"/>
        <end position="39"/>
    </location>
</feature>
<dbReference type="Proteomes" id="UP000700334">
    <property type="component" value="Unassembled WGS sequence"/>
</dbReference>
<evidence type="ECO:0000313" key="4">
    <source>
        <dbReference type="Proteomes" id="UP000700334"/>
    </source>
</evidence>
<evidence type="ECO:0000256" key="1">
    <source>
        <dbReference type="SAM" id="MobiDB-lite"/>
    </source>
</evidence>
<accession>A0A8J6DP42</accession>
<keyword evidence="2" id="KW-1133">Transmembrane helix</keyword>
<organism evidence="3 4">
    <name type="scientific">Galemys pyrenaicus</name>
    <name type="common">Iberian desman</name>
    <name type="synonym">Pyrenean desman</name>
    <dbReference type="NCBI Taxonomy" id="202257"/>
    <lineage>
        <taxon>Eukaryota</taxon>
        <taxon>Metazoa</taxon>
        <taxon>Chordata</taxon>
        <taxon>Craniata</taxon>
        <taxon>Vertebrata</taxon>
        <taxon>Euteleostomi</taxon>
        <taxon>Mammalia</taxon>
        <taxon>Eutheria</taxon>
        <taxon>Laurasiatheria</taxon>
        <taxon>Eulipotyphla</taxon>
        <taxon>Talpidae</taxon>
        <taxon>Galemys</taxon>
    </lineage>
</organism>